<reference evidence="1 2" key="1">
    <citation type="submission" date="2018-06" db="EMBL/GenBank/DDBJ databases">
        <title>Complete genome sequnece of Lactobacillus amylovorus PMRA3.</title>
        <authorList>
            <person name="Nam Y.-D."/>
            <person name="Chung W.-H."/>
            <person name="Park Y.S."/>
            <person name="Kang J."/>
        </authorList>
    </citation>
    <scope>NUCLEOTIDE SEQUENCE [LARGE SCALE GENOMIC DNA]</scope>
    <source>
        <strain evidence="1 2">PMRA3</strain>
    </source>
</reference>
<accession>A0A5B8ECU2</accession>
<sequence>MADVRIQDFNENWKPDTNNDFLMTFNGGSESKTRLRDAFYGLVPDGMQTHNNIFRGQNLGALNATHIANIQNGTFHDMFIGDYFQINGSNYVIAGINTKHIHGDNMQLGNHLLLMPDRFSKSEDGTVLRSNGKDTHYMNDTDTTAGGFAGTKLYKTIMPSIQKKLEADFGNHLLNFREVVSTHVDDSGAPDQAEWRDAKLGIPNEVMIYGTTLNGNNKNGSWYNIGDDDTQLPLFRLDPDEITNHRDWAFWLRDIRSASEFARADNYGDVTWSGASGAWTGVRAFFLIG</sequence>
<organism evidence="1 2">
    <name type="scientific">Lactobacillus amylovorus</name>
    <dbReference type="NCBI Taxonomy" id="1604"/>
    <lineage>
        <taxon>Bacteria</taxon>
        <taxon>Bacillati</taxon>
        <taxon>Bacillota</taxon>
        <taxon>Bacilli</taxon>
        <taxon>Lactobacillales</taxon>
        <taxon>Lactobacillaceae</taxon>
        <taxon>Lactobacillus</taxon>
    </lineage>
</organism>
<dbReference type="RefSeq" id="WP_139962254.1">
    <property type="nucleotide sequence ID" value="NZ_CP029754.1"/>
</dbReference>
<proteinExistence type="predicted"/>
<gene>
    <name evidence="1" type="ORF">DM298_04525</name>
</gene>
<dbReference type="AlphaFoldDB" id="A0A5B8ECU2"/>
<dbReference type="EMBL" id="CP029754">
    <property type="protein sequence ID" value="QDD70225.1"/>
    <property type="molecule type" value="Genomic_DNA"/>
</dbReference>
<evidence type="ECO:0000313" key="1">
    <source>
        <dbReference type="EMBL" id="QDD70225.1"/>
    </source>
</evidence>
<protein>
    <submittedName>
        <fullName evidence="1">Uncharacterized protein</fullName>
    </submittedName>
</protein>
<name>A0A5B8ECU2_LACAM</name>
<dbReference type="Proteomes" id="UP000312326">
    <property type="component" value="Chromosome"/>
</dbReference>
<evidence type="ECO:0000313" key="2">
    <source>
        <dbReference type="Proteomes" id="UP000312326"/>
    </source>
</evidence>